<feature type="binding site" evidence="4">
    <location>
        <position position="45"/>
    </location>
    <ligand>
        <name>iron-sulfur cluster</name>
        <dbReference type="ChEBI" id="CHEBI:30408"/>
    </ligand>
</feature>
<dbReference type="Pfam" id="PF01521">
    <property type="entry name" value="Fe-S_biosyn"/>
    <property type="match status" value="1"/>
</dbReference>
<reference evidence="6" key="1">
    <citation type="submission" date="2018-07" db="EMBL/GenBank/DDBJ databases">
        <title>Genome assembly of strain Ka43.</title>
        <authorList>
            <person name="Kukolya J."/>
            <person name="Nagy I."/>
            <person name="Horvath B."/>
            <person name="Toth A."/>
        </authorList>
    </citation>
    <scope>NUCLEOTIDE SEQUENCE</scope>
    <source>
        <strain evidence="6">KB43</strain>
    </source>
</reference>
<dbReference type="GO" id="GO:0005829">
    <property type="term" value="C:cytosol"/>
    <property type="evidence" value="ECO:0007669"/>
    <property type="project" value="TreeGrafter"/>
</dbReference>
<keyword evidence="7" id="KW-1185">Reference proteome</keyword>
<dbReference type="GO" id="GO:0051537">
    <property type="term" value="F:2 iron, 2 sulfur cluster binding"/>
    <property type="evidence" value="ECO:0007669"/>
    <property type="project" value="TreeGrafter"/>
</dbReference>
<organism evidence="6 7">
    <name type="scientific">Cellvibrio polysaccharolyticus</name>
    <dbReference type="NCBI Taxonomy" id="2082724"/>
    <lineage>
        <taxon>Bacteria</taxon>
        <taxon>Pseudomonadati</taxon>
        <taxon>Pseudomonadota</taxon>
        <taxon>Gammaproteobacteria</taxon>
        <taxon>Cellvibrionales</taxon>
        <taxon>Cellvibrionaceae</taxon>
        <taxon>Cellvibrio</taxon>
    </lineage>
</organism>
<dbReference type="RefSeq" id="WP_193911020.1">
    <property type="nucleotide sequence ID" value="NZ_PRDL01000001.1"/>
</dbReference>
<evidence type="ECO:0000313" key="7">
    <source>
        <dbReference type="Proteomes" id="UP000652567"/>
    </source>
</evidence>
<evidence type="ECO:0000256" key="4">
    <source>
        <dbReference type="HAMAP-Rule" id="MF_01380"/>
    </source>
</evidence>
<dbReference type="InterPro" id="IPR035903">
    <property type="entry name" value="HesB-like_dom_sf"/>
</dbReference>
<comment type="similarity">
    <text evidence="4">Belongs to the HesB/IscA family.</text>
</comment>
<dbReference type="NCBIfam" id="TIGR00049">
    <property type="entry name" value="iron-sulfur cluster assembly accessory protein"/>
    <property type="match status" value="1"/>
</dbReference>
<dbReference type="NCBIfam" id="NF010147">
    <property type="entry name" value="PRK13623.1"/>
    <property type="match status" value="1"/>
</dbReference>
<dbReference type="InterPro" id="IPR017870">
    <property type="entry name" value="FeS_cluster_insertion_CS"/>
</dbReference>
<dbReference type="InterPro" id="IPR000361">
    <property type="entry name" value="ATAP_core_dom"/>
</dbReference>
<keyword evidence="3 4" id="KW-0411">Iron-sulfur</keyword>
<feature type="domain" description="Core" evidence="5">
    <location>
        <begin position="14"/>
        <end position="112"/>
    </location>
</feature>
<dbReference type="GO" id="GO:0051539">
    <property type="term" value="F:4 iron, 4 sulfur cluster binding"/>
    <property type="evidence" value="ECO:0007669"/>
    <property type="project" value="TreeGrafter"/>
</dbReference>
<feature type="binding site" evidence="4">
    <location>
        <position position="111"/>
    </location>
    <ligand>
        <name>iron-sulfur cluster</name>
        <dbReference type="ChEBI" id="CHEBI:30408"/>
    </ligand>
</feature>
<dbReference type="PANTHER" id="PTHR43011:SF1">
    <property type="entry name" value="IRON-SULFUR CLUSTER ASSEMBLY 2 HOMOLOG, MITOCHONDRIAL"/>
    <property type="match status" value="1"/>
</dbReference>
<dbReference type="PANTHER" id="PTHR43011">
    <property type="entry name" value="IRON-SULFUR CLUSTER ASSEMBLY 2 HOMOLOG, MITOCHONDRIAL"/>
    <property type="match status" value="1"/>
</dbReference>
<gene>
    <name evidence="4" type="primary">erpA</name>
    <name evidence="6" type="ORF">C4F51_14765</name>
</gene>
<dbReference type="Gene3D" id="2.60.300.12">
    <property type="entry name" value="HesB-like domain"/>
    <property type="match status" value="1"/>
</dbReference>
<dbReference type="SUPFAM" id="SSF89360">
    <property type="entry name" value="HesB-like domain"/>
    <property type="match status" value="1"/>
</dbReference>
<dbReference type="GO" id="GO:0016226">
    <property type="term" value="P:iron-sulfur cluster assembly"/>
    <property type="evidence" value="ECO:0007669"/>
    <property type="project" value="UniProtKB-UniRule"/>
</dbReference>
<evidence type="ECO:0000259" key="5">
    <source>
        <dbReference type="Pfam" id="PF01521"/>
    </source>
</evidence>
<proteinExistence type="inferred from homology"/>
<dbReference type="PROSITE" id="PS01152">
    <property type="entry name" value="HESB"/>
    <property type="match status" value="1"/>
</dbReference>
<keyword evidence="2 4" id="KW-0408">Iron</keyword>
<dbReference type="HAMAP" id="MF_01380">
    <property type="entry name" value="Fe_S_insert_ErpA"/>
    <property type="match status" value="1"/>
</dbReference>
<feature type="binding site" evidence="4">
    <location>
        <position position="109"/>
    </location>
    <ligand>
        <name>iron-sulfur cluster</name>
        <dbReference type="ChEBI" id="CHEBI:30408"/>
    </ligand>
</feature>
<comment type="cofactor">
    <cofactor evidence="4">
        <name>iron-sulfur cluster</name>
        <dbReference type="ChEBI" id="CHEBI:30408"/>
    </cofactor>
    <text evidence="4">Binds 1 iron-sulfur cluster per subunit.</text>
</comment>
<dbReference type="GO" id="GO:0005506">
    <property type="term" value="F:iron ion binding"/>
    <property type="evidence" value="ECO:0007669"/>
    <property type="project" value="UniProtKB-UniRule"/>
</dbReference>
<comment type="function">
    <text evidence="4">Required for insertion of 4Fe-4S clusters for at least IspG.</text>
</comment>
<evidence type="ECO:0000313" key="6">
    <source>
        <dbReference type="EMBL" id="MBE8718445.1"/>
    </source>
</evidence>
<keyword evidence="1 4" id="KW-0479">Metal-binding</keyword>
<protein>
    <recommendedName>
        <fullName evidence="4">Iron-sulfur cluster insertion protein ErpA</fullName>
    </recommendedName>
</protein>
<dbReference type="AlphaFoldDB" id="A0A928V7A4"/>
<evidence type="ECO:0000256" key="2">
    <source>
        <dbReference type="ARBA" id="ARBA00023004"/>
    </source>
</evidence>
<accession>A0A928V7A4</accession>
<name>A0A928V7A4_9GAMM</name>
<dbReference type="EMBL" id="PRDL01000001">
    <property type="protein sequence ID" value="MBE8718445.1"/>
    <property type="molecule type" value="Genomic_DNA"/>
</dbReference>
<evidence type="ECO:0000256" key="1">
    <source>
        <dbReference type="ARBA" id="ARBA00022723"/>
    </source>
</evidence>
<dbReference type="FunFam" id="2.60.300.12:FF:000002">
    <property type="entry name" value="Iron-sulfur cluster insertion protein ErpA"/>
    <property type="match status" value="1"/>
</dbReference>
<dbReference type="InterPro" id="IPR023063">
    <property type="entry name" value="ErpA_proteobact"/>
</dbReference>
<dbReference type="Proteomes" id="UP000652567">
    <property type="component" value="Unassembled WGS sequence"/>
</dbReference>
<comment type="subunit">
    <text evidence="4">Homodimer.</text>
</comment>
<evidence type="ECO:0000256" key="3">
    <source>
        <dbReference type="ARBA" id="ARBA00023014"/>
    </source>
</evidence>
<dbReference type="InterPro" id="IPR016092">
    <property type="entry name" value="ATAP"/>
</dbReference>
<comment type="caution">
    <text evidence="6">The sequence shown here is derived from an EMBL/GenBank/DDBJ whole genome shotgun (WGS) entry which is preliminary data.</text>
</comment>
<sequence length="117" mass="12623">MSTAEVFTPQAFMVSDNAIAKVRSLIEEEENTELKLRVYVTGGGCSGFQYGFTFDESVAEDDSVVERDGVKVLVDAMSYPYLAGAQVHYEEGLQGSRFIVQNPNAASTCGCGSSFSI</sequence>